<dbReference type="Proteomes" id="UP000470302">
    <property type="component" value="Unassembled WGS sequence"/>
</dbReference>
<comment type="caution">
    <text evidence="1">The sequence shown here is derived from an EMBL/GenBank/DDBJ whole genome shotgun (WGS) entry which is preliminary data.</text>
</comment>
<dbReference type="InterPro" id="IPR036390">
    <property type="entry name" value="WH_DNA-bd_sf"/>
</dbReference>
<gene>
    <name evidence="1" type="ORF">GTP91_18470</name>
</gene>
<evidence type="ECO:0000313" key="2">
    <source>
        <dbReference type="Proteomes" id="UP000470302"/>
    </source>
</evidence>
<dbReference type="InterPro" id="IPR036388">
    <property type="entry name" value="WH-like_DNA-bd_sf"/>
</dbReference>
<reference evidence="1 2" key="1">
    <citation type="submission" date="2020-01" db="EMBL/GenBank/DDBJ databases">
        <title>Novel species isolated from a subtropical stream in China.</title>
        <authorList>
            <person name="Lu H."/>
        </authorList>
    </citation>
    <scope>NUCLEOTIDE SEQUENCE [LARGE SCALE GENOMIC DNA]</scope>
    <source>
        <strain evidence="1 2">FT82W</strain>
    </source>
</reference>
<organism evidence="1 2">
    <name type="scientific">Duganella vulcania</name>
    <dbReference type="NCBI Taxonomy" id="2692166"/>
    <lineage>
        <taxon>Bacteria</taxon>
        <taxon>Pseudomonadati</taxon>
        <taxon>Pseudomonadota</taxon>
        <taxon>Betaproteobacteria</taxon>
        <taxon>Burkholderiales</taxon>
        <taxon>Oxalobacteraceae</taxon>
        <taxon>Telluria group</taxon>
        <taxon>Duganella</taxon>
    </lineage>
</organism>
<accession>A0A845G8S1</accession>
<proteinExistence type="predicted"/>
<dbReference type="AlphaFoldDB" id="A0A845G8S1"/>
<dbReference type="Gene3D" id="1.10.10.10">
    <property type="entry name" value="Winged helix-like DNA-binding domain superfamily/Winged helix DNA-binding domain"/>
    <property type="match status" value="1"/>
</dbReference>
<sequence length="85" mass="9375">MDKEVIAALVGVLEALWRIDAEWPDKPCTLAKLSKQSERPMSVLRRQLTLLADAGWVEVRLEEGGVAGTVLLTDSGRQLGRELFA</sequence>
<evidence type="ECO:0000313" key="1">
    <source>
        <dbReference type="EMBL" id="MYM89148.1"/>
    </source>
</evidence>
<dbReference type="SUPFAM" id="SSF46785">
    <property type="entry name" value="Winged helix' DNA-binding domain"/>
    <property type="match status" value="1"/>
</dbReference>
<dbReference type="RefSeq" id="WP_161098106.1">
    <property type="nucleotide sequence ID" value="NZ_WWCW01000065.1"/>
</dbReference>
<protein>
    <submittedName>
        <fullName evidence="1">ArsR family transcriptional regulator</fullName>
    </submittedName>
</protein>
<dbReference type="EMBL" id="WWCW01000065">
    <property type="protein sequence ID" value="MYM89148.1"/>
    <property type="molecule type" value="Genomic_DNA"/>
</dbReference>
<name>A0A845G8S1_9BURK</name>